<accession>A0A8H2VSE6</accession>
<organism evidence="1 2">
    <name type="scientific">Sclerotinia trifoliorum</name>
    <dbReference type="NCBI Taxonomy" id="28548"/>
    <lineage>
        <taxon>Eukaryota</taxon>
        <taxon>Fungi</taxon>
        <taxon>Dikarya</taxon>
        <taxon>Ascomycota</taxon>
        <taxon>Pezizomycotina</taxon>
        <taxon>Leotiomycetes</taxon>
        <taxon>Helotiales</taxon>
        <taxon>Sclerotiniaceae</taxon>
        <taxon>Sclerotinia</taxon>
    </lineage>
</organism>
<dbReference type="Proteomes" id="UP000624404">
    <property type="component" value="Unassembled WGS sequence"/>
</dbReference>
<keyword evidence="2" id="KW-1185">Reference proteome</keyword>
<proteinExistence type="predicted"/>
<comment type="caution">
    <text evidence="1">The sequence shown here is derived from an EMBL/GenBank/DDBJ whole genome shotgun (WGS) entry which is preliminary data.</text>
</comment>
<gene>
    <name evidence="1" type="ORF">SCLTRI_LOCUS3598</name>
</gene>
<evidence type="ECO:0000313" key="1">
    <source>
        <dbReference type="EMBL" id="CAD6443804.1"/>
    </source>
</evidence>
<sequence length="204" mass="23497">MIRHGHQAKFTASGFYWNFCWGKKEKKTLLCFLSKVKRKPPQQELSSQGLDASQFKVANPWEDVSVRMGNVSGKKSKSISEAEVQDFKGKFYLKGLILEKMANSKYFRYGYDFAQGQIGQDRKGTDDPEQLGYHLAKIWVEAITQDNSKSLDIYVAMLLDTEKKWWDVSNISGLMTKTMAEAIWKRLLEQDPQKKDILPRIAKC</sequence>
<dbReference type="EMBL" id="CAJHIA010000011">
    <property type="protein sequence ID" value="CAD6443804.1"/>
    <property type="molecule type" value="Genomic_DNA"/>
</dbReference>
<protein>
    <submittedName>
        <fullName evidence="1">9cebf63e-d42d-4a08-b77c-702e00c148c2</fullName>
    </submittedName>
</protein>
<name>A0A8H2VSE6_9HELO</name>
<dbReference type="OrthoDB" id="5376140at2759"/>
<dbReference type="AlphaFoldDB" id="A0A8H2VSE6"/>
<evidence type="ECO:0000313" key="2">
    <source>
        <dbReference type="Proteomes" id="UP000624404"/>
    </source>
</evidence>
<reference evidence="1" key="1">
    <citation type="submission" date="2020-10" db="EMBL/GenBank/DDBJ databases">
        <authorList>
            <person name="Kusch S."/>
        </authorList>
    </citation>
    <scope>NUCLEOTIDE SEQUENCE</scope>
    <source>
        <strain evidence="1">SwB9</strain>
    </source>
</reference>